<feature type="compositionally biased region" description="Basic and acidic residues" evidence="9">
    <location>
        <begin position="1539"/>
        <end position="1548"/>
    </location>
</feature>
<feature type="compositionally biased region" description="Polar residues" evidence="9">
    <location>
        <begin position="373"/>
        <end position="407"/>
    </location>
</feature>
<protein>
    <recommendedName>
        <fullName evidence="10">Nuclear receptor domain-containing protein</fullName>
    </recommendedName>
</protein>
<feature type="compositionally biased region" description="Polar residues" evidence="9">
    <location>
        <begin position="1603"/>
        <end position="1620"/>
    </location>
</feature>
<dbReference type="GO" id="GO:0008270">
    <property type="term" value="F:zinc ion binding"/>
    <property type="evidence" value="ECO:0007669"/>
    <property type="project" value="UniProtKB-KW"/>
</dbReference>
<dbReference type="PANTHER" id="PTHR24082:SF473">
    <property type="entry name" value="ECDYSONE-INDUCED PROTEIN 75B, ISOFORM B"/>
    <property type="match status" value="1"/>
</dbReference>
<dbReference type="InterPro" id="IPR001628">
    <property type="entry name" value="Znf_hrmn_rcpt"/>
</dbReference>
<feature type="domain" description="Nuclear receptor" evidence="10">
    <location>
        <begin position="509"/>
        <end position="588"/>
    </location>
</feature>
<feature type="compositionally biased region" description="Pro residues" evidence="9">
    <location>
        <begin position="39"/>
        <end position="55"/>
    </location>
</feature>
<keyword evidence="4" id="KW-0805">Transcription regulation</keyword>
<keyword evidence="6" id="KW-0804">Transcription</keyword>
<feature type="compositionally biased region" description="Polar residues" evidence="9">
    <location>
        <begin position="1513"/>
        <end position="1525"/>
    </location>
</feature>
<evidence type="ECO:0000256" key="5">
    <source>
        <dbReference type="ARBA" id="ARBA00023125"/>
    </source>
</evidence>
<feature type="region of interest" description="Disordered" evidence="9">
    <location>
        <begin position="1493"/>
        <end position="1563"/>
    </location>
</feature>
<proteinExistence type="predicted"/>
<accession>A0A433T1H5</accession>
<feature type="compositionally biased region" description="Low complexity" evidence="9">
    <location>
        <begin position="234"/>
        <end position="256"/>
    </location>
</feature>
<keyword evidence="5" id="KW-0238">DNA-binding</keyword>
<dbReference type="GO" id="GO:0000122">
    <property type="term" value="P:negative regulation of transcription by RNA polymerase II"/>
    <property type="evidence" value="ECO:0007669"/>
    <property type="project" value="TreeGrafter"/>
</dbReference>
<evidence type="ECO:0000256" key="9">
    <source>
        <dbReference type="SAM" id="MobiDB-lite"/>
    </source>
</evidence>
<feature type="compositionally biased region" description="Polar residues" evidence="9">
    <location>
        <begin position="121"/>
        <end position="131"/>
    </location>
</feature>
<name>A0A433T1H5_ELYCH</name>
<reference evidence="11 12" key="1">
    <citation type="submission" date="2019-01" db="EMBL/GenBank/DDBJ databases">
        <title>A draft genome assembly of the solar-powered sea slug Elysia chlorotica.</title>
        <authorList>
            <person name="Cai H."/>
            <person name="Li Q."/>
            <person name="Fang X."/>
            <person name="Li J."/>
            <person name="Curtis N.E."/>
            <person name="Altenburger A."/>
            <person name="Shibata T."/>
            <person name="Feng M."/>
            <person name="Maeda T."/>
            <person name="Schwartz J.A."/>
            <person name="Shigenobu S."/>
            <person name="Lundholm N."/>
            <person name="Nishiyama T."/>
            <person name="Yang H."/>
            <person name="Hasebe M."/>
            <person name="Li S."/>
            <person name="Pierce S.K."/>
            <person name="Wang J."/>
        </authorList>
    </citation>
    <scope>NUCLEOTIDE SEQUENCE [LARGE SCALE GENOMIC DNA]</scope>
    <source>
        <strain evidence="11">EC2010</strain>
        <tissue evidence="11">Whole organism of an adult</tissue>
    </source>
</reference>
<dbReference type="SMART" id="SM00399">
    <property type="entry name" value="ZnF_C4"/>
    <property type="match status" value="1"/>
</dbReference>
<feature type="compositionally biased region" description="Basic and acidic residues" evidence="9">
    <location>
        <begin position="780"/>
        <end position="789"/>
    </location>
</feature>
<sequence length="2063" mass="222715">MADGTKVLKPLAIAGPAGSSNSATPQNGVQKSLSLLLPSPQPLPPPPPPPQPPTQPTASVAVSAVSATTVKAGVSSHFDPGNHGISRSEPSGPPLSQRSAAVSWPYQTTTRALPQTDVARLQTSGARNTTDYVLPPAPSLPLTSSNKTPPKLHVPSSPKQVVKPSAMTMQLSSPPTSSPKQVKPSAMTMQLSSPPTSSPKQVKPNAMTMQLSSPPTSSPSRQIVPYSTNGATTSSPASSRQQRSSHPSPQSQSQSSLARLEPPWPSGKATAPSRLSWQPPASATHSTLPRIPSNGPTLTPVASLSHPSMPTPANWKRTLDEAFPDQSPSSPSSPANGLSSQIKSEIPFSSTNKSLKTGRAHPSPSKPPKSKSAQNQQTASADSTNPGQLVTTTQIPGQPVSNTQGSGPLITTTQLLTTTQSLGPLVTTTQLITTTQSLGPLVTTTQGELTAKNGAVVPRGRQRTRAVVNKNVNGPSSPRKNGGARKRAATNGRKATGKKAYIPSYIQDGEKCEVCSDNSTGLHYRALTCEGCKGFFRRTIQKNDGKIPDFVCKNNRKCVVTVETRNNCSACRFANCLKAKMDPSAVLNEVKRGELKRLIHLNRRERETQLRFKLTKEVHDAIKHLGRAFKASNISGQYRYNHATETMSLPDGSLVNGLAVQHAIQFIKSFIGIDEADADDIYILVEHRLPDLLLLTITECWNSQTEQLALADYTLGPQLALGPPEQQVDYNQKAYDATKAFYRESFRHKRPRSAIEYPGVQQDSSKDSGEVVQISKRPKRNGEYMHTDSSDNDENPQKFLEIVDASNSGNGCQTGAQVPEKLLEAWEKFQKIRQNMPQDNTAWAELYDKELVVYDRESAETVLKTRVAERKLYALAKKMSRFVTPDGIIMGCLAAIRFYNTVLPSSFFLNLLSSFTDNTAWAELYDKELVVYDRESAETVLKTRVAERKLYALAKKMSRFVTSDGIIMGCLAAIRFYNTGGLESRLKNPAVLDKNGAALSDALARYLETTKLPNIRLANVLDCLTSVEEFLTYHRDFIVRLAGFRRVPTRAELEAAECPEILTQPSTPGSWLGSEERFSISGRVSNSSGSNSTGVPSPSSVGLNVEMEDEVRPLENASGALNGYVSPFPKSEDADFKNTSSKVEQILKNTTGLALKRAANEKISLSPVQKMAKLDIKKENTGVNSSVKSGKSVDFRKDAGFGTNGRQGVANAQNPHPHLRRMIEEPATEAKVELYTVSNSASRSSVAPETPSHANVPTSEHQAGNATWTRTEKITEAARLKKFNQDFQGTRLEEPNGVHPSVPVGNASSTYRNGFRSLVESCLQSTNDVPVHPVLPQSTAGIGLSSVDRRQSPVVRAMHISGNESDLNSTPTTICTRYNTCDRPADALTVLPETSPMRSVPVPVPETPQQPRAIDLSERNRAIDLSGSSRDRLMPPIQMSSGSFSNTVITQEPLNLSYQAPSASLPEEVDLTYQLRIINQQKELLEEKIRSLAKRQREQDPSDFYTEPEQQRARSSSFGGSTTAPSLPAPDTRGYSPPARREFSRDPEVSWDPVQYPQTGGYPMVSPAGAGFGQEHMDGGLFLRPTSAVRHQSPIRARRAQATADSPSPRSQGLTHSHVSPQYEGSPRERVDPPVYQMFSERDPKPHFSLSGQSPGYERQPGYDSRDDPARPQSHHIGGYSPSTETISRTAMHQVPVRSAEPTVFPSRRSTVAELLSAGSTVEPQRCVQRVSSSSNGSFSHRPSPSDHRSSFWTHDDHYPVFTIASTFSNLRLAGHSASGLSDPRYSQPITTRSVPASQVFTRSQALHQFGFSPNHRSVDASMYRSTPSPPCQLAALEHRNLDHVFQLRQGPATTTTTTQPEIVDSGLRMRCNSMGSPSFHSSAGRESNQSSYSSPPQLASNLSTASKASSSPSTISPLSSTPTSTSSPARPVAAAALSLHNGKTGLKKSIKKRWLELHCNEESMAPTTSSVAPTASSVTAPIVAPSFAPAASSVTAPSVAPSFAPAAPVAATPAPSVPVGTAAERAARSATQASDLGPATRRNAGSGSRSPRGVTTRGRRSK</sequence>
<dbReference type="OrthoDB" id="10670745at2759"/>
<evidence type="ECO:0000256" key="7">
    <source>
        <dbReference type="ARBA" id="ARBA00023170"/>
    </source>
</evidence>
<feature type="compositionally biased region" description="Polar residues" evidence="9">
    <location>
        <begin position="94"/>
        <end position="113"/>
    </location>
</feature>
<feature type="region of interest" description="Disordered" evidence="9">
    <location>
        <begin position="1590"/>
        <end position="1684"/>
    </location>
</feature>
<feature type="compositionally biased region" description="Polar residues" evidence="9">
    <location>
        <begin position="273"/>
        <end position="287"/>
    </location>
</feature>
<dbReference type="GO" id="GO:0000978">
    <property type="term" value="F:RNA polymerase II cis-regulatory region sequence-specific DNA binding"/>
    <property type="evidence" value="ECO:0007669"/>
    <property type="project" value="TreeGrafter"/>
</dbReference>
<feature type="compositionally biased region" description="Polar residues" evidence="9">
    <location>
        <begin position="1874"/>
        <end position="1898"/>
    </location>
</feature>
<evidence type="ECO:0000256" key="2">
    <source>
        <dbReference type="ARBA" id="ARBA00022771"/>
    </source>
</evidence>
<feature type="region of interest" description="Disordered" evidence="9">
    <location>
        <begin position="470"/>
        <end position="495"/>
    </location>
</feature>
<feature type="compositionally biased region" description="Polar residues" evidence="9">
    <location>
        <begin position="167"/>
        <end position="180"/>
    </location>
</feature>
<dbReference type="Proteomes" id="UP000271974">
    <property type="component" value="Unassembled WGS sequence"/>
</dbReference>
<evidence type="ECO:0000313" key="11">
    <source>
        <dbReference type="EMBL" id="RUS75396.1"/>
    </source>
</evidence>
<dbReference type="PROSITE" id="PS00031">
    <property type="entry name" value="NUCLEAR_REC_DBD_1"/>
    <property type="match status" value="1"/>
</dbReference>
<dbReference type="Pfam" id="PF00105">
    <property type="entry name" value="zf-C4"/>
    <property type="match status" value="1"/>
</dbReference>
<dbReference type="Gene3D" id="3.30.50.10">
    <property type="entry name" value="Erythroid Transcription Factor GATA-1, subunit A"/>
    <property type="match status" value="1"/>
</dbReference>
<feature type="region of interest" description="Disordered" evidence="9">
    <location>
        <begin position="1241"/>
        <end position="1266"/>
    </location>
</feature>
<evidence type="ECO:0000259" key="10">
    <source>
        <dbReference type="PROSITE" id="PS51030"/>
    </source>
</evidence>
<keyword evidence="1" id="KW-0479">Metal-binding</keyword>
<keyword evidence="8" id="KW-0539">Nucleus</keyword>
<dbReference type="PRINTS" id="PR00047">
    <property type="entry name" value="STROIDFINGER"/>
</dbReference>
<organism evidence="11 12">
    <name type="scientific">Elysia chlorotica</name>
    <name type="common">Eastern emerald elysia</name>
    <name type="synonym">Sea slug</name>
    <dbReference type="NCBI Taxonomy" id="188477"/>
    <lineage>
        <taxon>Eukaryota</taxon>
        <taxon>Metazoa</taxon>
        <taxon>Spiralia</taxon>
        <taxon>Lophotrochozoa</taxon>
        <taxon>Mollusca</taxon>
        <taxon>Gastropoda</taxon>
        <taxon>Heterobranchia</taxon>
        <taxon>Euthyneura</taxon>
        <taxon>Panpulmonata</taxon>
        <taxon>Sacoglossa</taxon>
        <taxon>Placobranchoidea</taxon>
        <taxon>Plakobranchidae</taxon>
        <taxon>Elysia</taxon>
    </lineage>
</organism>
<feature type="region of interest" description="Disordered" evidence="9">
    <location>
        <begin position="756"/>
        <end position="795"/>
    </location>
</feature>
<dbReference type="GO" id="GO:0030154">
    <property type="term" value="P:cell differentiation"/>
    <property type="evidence" value="ECO:0007669"/>
    <property type="project" value="TreeGrafter"/>
</dbReference>
<comment type="caution">
    <text evidence="11">The sequence shown here is derived from an EMBL/GenBank/DDBJ whole genome shotgun (WGS) entry which is preliminary data.</text>
</comment>
<evidence type="ECO:0000256" key="1">
    <source>
        <dbReference type="ARBA" id="ARBA00022723"/>
    </source>
</evidence>
<keyword evidence="12" id="KW-1185">Reference proteome</keyword>
<feature type="region of interest" description="Disordered" evidence="9">
    <location>
        <begin position="1082"/>
        <end position="1101"/>
    </location>
</feature>
<feature type="region of interest" description="Disordered" evidence="9">
    <location>
        <begin position="1"/>
        <end position="407"/>
    </location>
</feature>
<keyword evidence="7" id="KW-0675">Receptor</keyword>
<dbReference type="InterPro" id="IPR013088">
    <property type="entry name" value="Znf_NHR/GATA"/>
</dbReference>
<feature type="compositionally biased region" description="Polar residues" evidence="9">
    <location>
        <begin position="207"/>
        <end position="233"/>
    </location>
</feature>
<feature type="region of interest" description="Disordered" evidence="9">
    <location>
        <begin position="1727"/>
        <end position="1750"/>
    </location>
</feature>
<feature type="compositionally biased region" description="Polar residues" evidence="9">
    <location>
        <begin position="470"/>
        <end position="479"/>
    </location>
</feature>
<feature type="compositionally biased region" description="Polar residues" evidence="9">
    <location>
        <begin position="187"/>
        <end position="200"/>
    </location>
</feature>
<dbReference type="GO" id="GO:0004879">
    <property type="term" value="F:nuclear receptor activity"/>
    <property type="evidence" value="ECO:0007669"/>
    <property type="project" value="TreeGrafter"/>
</dbReference>
<dbReference type="PROSITE" id="PS51030">
    <property type="entry name" value="NUCLEAR_REC_DBD_2"/>
    <property type="match status" value="1"/>
</dbReference>
<dbReference type="PANTHER" id="PTHR24082">
    <property type="entry name" value="NUCLEAR HORMONE RECEPTOR"/>
    <property type="match status" value="1"/>
</dbReference>
<feature type="compositionally biased region" description="Low complexity" evidence="9">
    <location>
        <begin position="1899"/>
        <end position="1932"/>
    </location>
</feature>
<keyword evidence="2" id="KW-0863">Zinc-finger</keyword>
<evidence type="ECO:0000256" key="6">
    <source>
        <dbReference type="ARBA" id="ARBA00023163"/>
    </source>
</evidence>
<gene>
    <name evidence="11" type="ORF">EGW08_016835</name>
</gene>
<keyword evidence="3" id="KW-0862">Zinc</keyword>
<dbReference type="SUPFAM" id="SSF57716">
    <property type="entry name" value="Glucocorticoid receptor-like (DNA-binding domain)"/>
    <property type="match status" value="1"/>
</dbReference>
<dbReference type="GO" id="GO:0009755">
    <property type="term" value="P:hormone-mediated signaling pathway"/>
    <property type="evidence" value="ECO:0007669"/>
    <property type="project" value="TreeGrafter"/>
</dbReference>
<feature type="region of interest" description="Disordered" evidence="9">
    <location>
        <begin position="2007"/>
        <end position="2063"/>
    </location>
</feature>
<dbReference type="STRING" id="188477.A0A433T1H5"/>
<evidence type="ECO:0000256" key="8">
    <source>
        <dbReference type="ARBA" id="ARBA00023242"/>
    </source>
</evidence>
<dbReference type="EMBL" id="RQTK01000745">
    <property type="protein sequence ID" value="RUS75396.1"/>
    <property type="molecule type" value="Genomic_DNA"/>
</dbReference>
<evidence type="ECO:0000313" key="12">
    <source>
        <dbReference type="Proteomes" id="UP000271974"/>
    </source>
</evidence>
<evidence type="ECO:0000256" key="3">
    <source>
        <dbReference type="ARBA" id="ARBA00022833"/>
    </source>
</evidence>
<dbReference type="InterPro" id="IPR050234">
    <property type="entry name" value="Nuclear_hormone_rcpt_NR1"/>
</dbReference>
<feature type="compositionally biased region" description="Polar residues" evidence="9">
    <location>
        <begin position="335"/>
        <end position="355"/>
    </location>
</feature>
<feature type="compositionally biased region" description="Low complexity" evidence="9">
    <location>
        <begin position="2007"/>
        <end position="2035"/>
    </location>
</feature>
<feature type="region of interest" description="Disordered" evidence="9">
    <location>
        <begin position="1849"/>
        <end position="1932"/>
    </location>
</feature>
<feature type="compositionally biased region" description="Polar residues" evidence="9">
    <location>
        <begin position="294"/>
        <end position="308"/>
    </location>
</feature>
<evidence type="ECO:0000256" key="4">
    <source>
        <dbReference type="ARBA" id="ARBA00023015"/>
    </source>
</evidence>
<feature type="compositionally biased region" description="Polar residues" evidence="9">
    <location>
        <begin position="18"/>
        <end position="31"/>
    </location>
</feature>
<feature type="compositionally biased region" description="Low complexity" evidence="9">
    <location>
        <begin position="56"/>
        <end position="76"/>
    </location>
</feature>
<dbReference type="GO" id="GO:0045944">
    <property type="term" value="P:positive regulation of transcription by RNA polymerase II"/>
    <property type="evidence" value="ECO:0007669"/>
    <property type="project" value="TreeGrafter"/>
</dbReference>